<feature type="signal peptide" evidence="1">
    <location>
        <begin position="1"/>
        <end position="20"/>
    </location>
</feature>
<feature type="chain" id="PRO_5015490248" evidence="1">
    <location>
        <begin position="21"/>
        <end position="251"/>
    </location>
</feature>
<sequence>MKTKLILLFAILSNSIFAQSINDYAAVIVPTKFSFLSEENQYRLSTITKYNLEEAGFVGIYSNVNFADQYPNRCSVLNLDVVKDSGFLSTKLYIEFKDCFGKVIYTSEVGKSKEKDFGEAYKEALNNAFESVKKLGYKYNGNAGSGNVVAATPAVVKEQVMPVKQVVAAPVSTVAATVNEATLYAQPTDTGYQLIDKTPKVVMKLMKTGNPNSFIAIKGDVQGILTLRDNQWFFDSYQNGALVSEVIAVKF</sequence>
<accession>A0A2S1LCA3</accession>
<protein>
    <submittedName>
        <fullName evidence="2">Uncharacterized protein</fullName>
    </submittedName>
</protein>
<keyword evidence="3" id="KW-1185">Reference proteome</keyword>
<dbReference type="KEGG" id="ffa:FFWV33_07405"/>
<evidence type="ECO:0000313" key="3">
    <source>
        <dbReference type="Proteomes" id="UP000244527"/>
    </source>
</evidence>
<dbReference type="EMBL" id="CP020918">
    <property type="protein sequence ID" value="AWG21364.1"/>
    <property type="molecule type" value="Genomic_DNA"/>
</dbReference>
<dbReference type="Proteomes" id="UP000244527">
    <property type="component" value="Chromosome"/>
</dbReference>
<proteinExistence type="predicted"/>
<evidence type="ECO:0000256" key="1">
    <source>
        <dbReference type="SAM" id="SignalP"/>
    </source>
</evidence>
<evidence type="ECO:0000313" key="2">
    <source>
        <dbReference type="EMBL" id="AWG21364.1"/>
    </source>
</evidence>
<reference evidence="2 3" key="1">
    <citation type="submission" date="2017-04" db="EMBL/GenBank/DDBJ databases">
        <title>Compelte genome sequence of WV33.</title>
        <authorList>
            <person name="Lee P.C."/>
        </authorList>
    </citation>
    <scope>NUCLEOTIDE SEQUENCE [LARGE SCALE GENOMIC DNA]</scope>
    <source>
        <strain evidence="2 3">WV33</strain>
    </source>
</reference>
<organism evidence="2 3">
    <name type="scientific">Flavobacterium faecale</name>
    <dbReference type="NCBI Taxonomy" id="1355330"/>
    <lineage>
        <taxon>Bacteria</taxon>
        <taxon>Pseudomonadati</taxon>
        <taxon>Bacteroidota</taxon>
        <taxon>Flavobacteriia</taxon>
        <taxon>Flavobacteriales</taxon>
        <taxon>Flavobacteriaceae</taxon>
        <taxon>Flavobacterium</taxon>
    </lineage>
</organism>
<dbReference type="AlphaFoldDB" id="A0A2S1LCA3"/>
<gene>
    <name evidence="2" type="ORF">FFWV33_07405</name>
</gene>
<keyword evidence="1" id="KW-0732">Signal</keyword>
<name>A0A2S1LCA3_9FLAO</name>
<dbReference type="OrthoDB" id="1274006at2"/>
<dbReference type="RefSeq" id="WP_108740315.1">
    <property type="nucleotide sequence ID" value="NZ_CP020918.1"/>
</dbReference>